<keyword evidence="1" id="KW-0378">Hydrolase</keyword>
<dbReference type="InterPro" id="IPR014756">
    <property type="entry name" value="Ig_E-set"/>
</dbReference>
<dbReference type="CDD" id="cd11294">
    <property type="entry name" value="E_set_Esterase_like_N"/>
    <property type="match status" value="1"/>
</dbReference>
<accession>A0ABY5Y6S8</accession>
<dbReference type="GO" id="GO:0016787">
    <property type="term" value="F:hydrolase activity"/>
    <property type="evidence" value="ECO:0007669"/>
    <property type="project" value="UniProtKB-KW"/>
</dbReference>
<dbReference type="InterPro" id="IPR000801">
    <property type="entry name" value="Esterase-like"/>
</dbReference>
<dbReference type="SUPFAM" id="SSF81296">
    <property type="entry name" value="E set domains"/>
    <property type="match status" value="1"/>
</dbReference>
<dbReference type="RefSeq" id="WP_260572390.1">
    <property type="nucleotide sequence ID" value="NZ_CP104205.1"/>
</dbReference>
<dbReference type="Gene3D" id="3.40.50.1820">
    <property type="entry name" value="alpha/beta hydrolase"/>
    <property type="match status" value="1"/>
</dbReference>
<dbReference type="InterPro" id="IPR013783">
    <property type="entry name" value="Ig-like_fold"/>
</dbReference>
<keyword evidence="2" id="KW-1185">Reference proteome</keyword>
<organism evidence="1 2">
    <name type="scientific">Maribacter litopenaei</name>
    <dbReference type="NCBI Taxonomy" id="2976127"/>
    <lineage>
        <taxon>Bacteria</taxon>
        <taxon>Pseudomonadati</taxon>
        <taxon>Bacteroidota</taxon>
        <taxon>Flavobacteriia</taxon>
        <taxon>Flavobacteriales</taxon>
        <taxon>Flavobacteriaceae</taxon>
        <taxon>Maribacter</taxon>
    </lineage>
</organism>
<name>A0ABY5Y6S8_9FLAO</name>
<dbReference type="PANTHER" id="PTHR48098:SF1">
    <property type="entry name" value="DIACYLGLYCEROL ACYLTRANSFERASE_MYCOLYLTRANSFERASE AG85A"/>
    <property type="match status" value="1"/>
</dbReference>
<dbReference type="Gene3D" id="2.60.40.10">
    <property type="entry name" value="Immunoglobulins"/>
    <property type="match status" value="1"/>
</dbReference>
<dbReference type="InterPro" id="IPR050583">
    <property type="entry name" value="Mycobacterial_A85_antigen"/>
</dbReference>
<gene>
    <name evidence="1" type="ORF">NYZ99_16710</name>
</gene>
<reference evidence="1" key="1">
    <citation type="submission" date="2022-09" db="EMBL/GenBank/DDBJ databases">
        <title>Maribacter litopenaei sp. nov., isolated from the intestinal tract of the Pacific White Shrimp, Litopenaeus vannamei.</title>
        <authorList>
            <person name="Kim S.Y."/>
            <person name="Hwang C.Y."/>
        </authorList>
    </citation>
    <scope>NUCLEOTIDE SEQUENCE</scope>
    <source>
        <strain evidence="1">HL-LV01</strain>
    </source>
</reference>
<dbReference type="SUPFAM" id="SSF53474">
    <property type="entry name" value="alpha/beta-Hydrolases"/>
    <property type="match status" value="1"/>
</dbReference>
<dbReference type="Proteomes" id="UP001059209">
    <property type="component" value="Chromosome"/>
</dbReference>
<dbReference type="PANTHER" id="PTHR48098">
    <property type="entry name" value="ENTEROCHELIN ESTERASE-RELATED"/>
    <property type="match status" value="1"/>
</dbReference>
<dbReference type="Pfam" id="PF00756">
    <property type="entry name" value="Esterase"/>
    <property type="match status" value="1"/>
</dbReference>
<protein>
    <submittedName>
        <fullName evidence="1">Alpha/beta hydrolase-fold protein</fullName>
    </submittedName>
</protein>
<dbReference type="InterPro" id="IPR029058">
    <property type="entry name" value="AB_hydrolase_fold"/>
</dbReference>
<proteinExistence type="predicted"/>
<evidence type="ECO:0000313" key="1">
    <source>
        <dbReference type="EMBL" id="UWX54531.1"/>
    </source>
</evidence>
<dbReference type="EMBL" id="CP104205">
    <property type="protein sequence ID" value="UWX54531.1"/>
    <property type="molecule type" value="Genomic_DNA"/>
</dbReference>
<sequence>MKNEYQKPKDSFAMKTFRKSLYLFMVVLTMFPSLIRSQEVGQTERLVSPEVEEDNSVVFRIKAPQAESVSLSGNWMAMVPNGEQGMLRQTVELSKDDKGVWCTKVGPLEPELYGYTFSVDGVTTLDPSNLKVARDGIFRTESLLYIPGEASDLYWAKTGPKGSVHQIRYNSPTLDLTRRMYVYTPPGYYESNEDYPVLYLLHGGGGDEEAWPTLGVAPTIMDNLINSGKAKPMIVVMTNGNPSQAAAQTITPKLPNVDVSGRGMASMLFEKSLVNDVIPYIEANFQVKANKENRALTGLSMGGLQTMNTSFAHPDLFNYIGVMSMGFADLSRFGIEVNHSKRAEQIVALKDANPKLYWIACGKDDFLYESVVTMREELDKHDFVYTYRESTGGHTWTNWRIYLSEFAPMLFK</sequence>
<evidence type="ECO:0000313" key="2">
    <source>
        <dbReference type="Proteomes" id="UP001059209"/>
    </source>
</evidence>